<evidence type="ECO:0000256" key="1">
    <source>
        <dbReference type="ARBA" id="ARBA00006484"/>
    </source>
</evidence>
<dbReference type="InterPro" id="IPR057326">
    <property type="entry name" value="KR_dom"/>
</dbReference>
<feature type="domain" description="Ketoreductase" evidence="3">
    <location>
        <begin position="10"/>
        <end position="185"/>
    </location>
</feature>
<dbReference type="AlphaFoldDB" id="A0A3N0E1A1"/>
<dbReference type="CDD" id="cd05233">
    <property type="entry name" value="SDR_c"/>
    <property type="match status" value="1"/>
</dbReference>
<dbReference type="SUPFAM" id="SSF51735">
    <property type="entry name" value="NAD(P)-binding Rossmann-fold domains"/>
    <property type="match status" value="1"/>
</dbReference>
<dbReference type="RefSeq" id="WP_123203317.1">
    <property type="nucleotide sequence ID" value="NZ_RJMB01000032.1"/>
</dbReference>
<dbReference type="PROSITE" id="PS00061">
    <property type="entry name" value="ADH_SHORT"/>
    <property type="match status" value="1"/>
</dbReference>
<keyword evidence="2" id="KW-0560">Oxidoreductase</keyword>
<evidence type="ECO:0000313" key="5">
    <source>
        <dbReference type="Proteomes" id="UP000269198"/>
    </source>
</evidence>
<dbReference type="InterPro" id="IPR002347">
    <property type="entry name" value="SDR_fam"/>
</dbReference>
<dbReference type="InterPro" id="IPR020904">
    <property type="entry name" value="Sc_DH/Rdtase_CS"/>
</dbReference>
<evidence type="ECO:0000313" key="4">
    <source>
        <dbReference type="EMBL" id="RNL81566.1"/>
    </source>
</evidence>
<dbReference type="PANTHER" id="PTHR43669">
    <property type="entry name" value="5-KETO-D-GLUCONATE 5-REDUCTASE"/>
    <property type="match status" value="1"/>
</dbReference>
<dbReference type="EMBL" id="RJMB01000032">
    <property type="protein sequence ID" value="RNL81566.1"/>
    <property type="molecule type" value="Genomic_DNA"/>
</dbReference>
<protein>
    <submittedName>
        <fullName evidence="4">SDR family oxidoreductase</fullName>
    </submittedName>
</protein>
<comment type="similarity">
    <text evidence="1">Belongs to the short-chain dehydrogenases/reductases (SDR) family.</text>
</comment>
<gene>
    <name evidence="4" type="ORF">EFW17_21840</name>
</gene>
<dbReference type="SMART" id="SM00822">
    <property type="entry name" value="PKS_KR"/>
    <property type="match status" value="1"/>
</dbReference>
<name>A0A3N0E1A1_9ACTN</name>
<comment type="caution">
    <text evidence="4">The sequence shown here is derived from an EMBL/GenBank/DDBJ whole genome shotgun (WGS) entry which is preliminary data.</text>
</comment>
<dbReference type="PANTHER" id="PTHR43669:SF3">
    <property type="entry name" value="ALCOHOL DEHYDROGENASE, PUTATIVE (AFU_ORTHOLOGUE AFUA_3G03445)-RELATED"/>
    <property type="match status" value="1"/>
</dbReference>
<evidence type="ECO:0000256" key="2">
    <source>
        <dbReference type="ARBA" id="ARBA00023002"/>
    </source>
</evidence>
<dbReference type="OrthoDB" id="3691025at2"/>
<dbReference type="Gene3D" id="3.40.50.720">
    <property type="entry name" value="NAD(P)-binding Rossmann-like Domain"/>
    <property type="match status" value="1"/>
</dbReference>
<reference evidence="4 5" key="1">
    <citation type="submission" date="2018-11" db="EMBL/GenBank/DDBJ databases">
        <title>The genome draft of YIM 96095.</title>
        <authorList>
            <person name="Tang S.-K."/>
            <person name="Chunyu W.-X."/>
            <person name="Feng Y.-Z."/>
        </authorList>
    </citation>
    <scope>NUCLEOTIDE SEQUENCE [LARGE SCALE GENOMIC DNA]</scope>
    <source>
        <strain evidence="4 5">YIM 96095</strain>
    </source>
</reference>
<keyword evidence="5" id="KW-1185">Reference proteome</keyword>
<proteinExistence type="inferred from homology"/>
<dbReference type="PRINTS" id="PR00081">
    <property type="entry name" value="GDHRDH"/>
</dbReference>
<sequence length="268" mass="28243">MAEPFSVPESTVVVTGGARGIGRAIAARFLREGAASVVVADRDSEEIDRTATELGARAHPMTLDVTDEAAVAAAVARVEEEHGPIDLWCSNAGVGAGVDLGDDESWDVSWRVHVLAHVYAARALTGRMVERGRGHILLTSSAAGLLSNLSSAPYSVTKHGAVALAEWLAIRYGDDGIGVSCLCPQGVNTAMTAGDGDRTAGTRLGDAYLEPEDVAESVVAALGEGRFLILPHPEVADYEQRRAQDRDRWIGGMRRAWSKIRGSSGGRG</sequence>
<dbReference type="InterPro" id="IPR036291">
    <property type="entry name" value="NAD(P)-bd_dom_sf"/>
</dbReference>
<dbReference type="Pfam" id="PF00106">
    <property type="entry name" value="adh_short"/>
    <property type="match status" value="1"/>
</dbReference>
<dbReference type="GO" id="GO:0016491">
    <property type="term" value="F:oxidoreductase activity"/>
    <property type="evidence" value="ECO:0007669"/>
    <property type="project" value="UniProtKB-KW"/>
</dbReference>
<accession>A0A3N0E1A1</accession>
<organism evidence="4 5">
    <name type="scientific">Halostreptopolyspora alba</name>
    <dbReference type="NCBI Taxonomy" id="2487137"/>
    <lineage>
        <taxon>Bacteria</taxon>
        <taxon>Bacillati</taxon>
        <taxon>Actinomycetota</taxon>
        <taxon>Actinomycetes</taxon>
        <taxon>Streptosporangiales</taxon>
        <taxon>Nocardiopsidaceae</taxon>
        <taxon>Halostreptopolyspora</taxon>
    </lineage>
</organism>
<evidence type="ECO:0000259" key="3">
    <source>
        <dbReference type="SMART" id="SM00822"/>
    </source>
</evidence>
<dbReference type="Proteomes" id="UP000269198">
    <property type="component" value="Unassembled WGS sequence"/>
</dbReference>